<dbReference type="GO" id="GO:0005524">
    <property type="term" value="F:ATP binding"/>
    <property type="evidence" value="ECO:0007669"/>
    <property type="project" value="InterPro"/>
</dbReference>
<dbReference type="AlphaFoldDB" id="A0A060DA53"/>
<sequence length="614" mass="72381">MKYYKISSTTININKLKVIKSFFHSKFVYNNKFKKIYKKNNYINIHKSSLNKSFFLSSYKEISSIFMIKKKYYNLLKNITHNNFNNYSIKNIDALVVFNLRSCEKNINYIFNCNKEENYANLYRFKPMRVGPFFLNKLLMENSVKKYNFSFSIFLSGCFGKTSMGFVLSNILNDLSSNFCTYTDYFIISNKYIFNIYDKKLINRHKLDQNILSVPNIKKKYLITLSDINQFEIIPISSHIKELGPKISLFELSSSKFNHGKFVELEADIILFNNFTTYKSTNCENKNSISFKQLIIDFLVTKNTLSIVDEEDQFSEKHFFHNKNNFLITYSSFDEDSDIYSNKISYCVWCTQVEVRTPIENIYFETDLVGKHNVHNILTMYSLGFALNIPANYVNMTINKIESIPDRMQRIDAGQHFNLSIDYSETVEGISEIIKSIYESCQTKIFLIYGSSGNLDGNINETSVNTIYKCTEKLFITNTNPKWINTDRLFYETIKGVSTDIVYKHSGSVYDWIFELEKIPIWFQFWLYYYQNNANFYTFHNRSLAIRICLAMVKKDDIIVISGRGSNDIYEKLDDDGKKIQYYYNDLQETLWVLENLAELHDMKIKSNELPWKL</sequence>
<gene>
    <name evidence="2" type="primary">murL</name>
    <name evidence="2" type="ORF">M951_chr1116</name>
</gene>
<dbReference type="GO" id="GO:0016881">
    <property type="term" value="F:acid-amino acid ligase activity"/>
    <property type="evidence" value="ECO:0007669"/>
    <property type="project" value="InterPro"/>
</dbReference>
<accession>A0A060DA53</accession>
<dbReference type="SUPFAM" id="SSF53623">
    <property type="entry name" value="MurD-like peptide ligases, catalytic domain"/>
    <property type="match status" value="1"/>
</dbReference>
<proteinExistence type="predicted"/>
<dbReference type="InterPro" id="IPR013221">
    <property type="entry name" value="Mur_ligase_cen"/>
</dbReference>
<dbReference type="PANTHER" id="PTHR23135">
    <property type="entry name" value="MUR LIGASE FAMILY MEMBER"/>
    <property type="match status" value="1"/>
</dbReference>
<organism evidence="2 3">
    <name type="scientific">Lotharella oceanica</name>
    <dbReference type="NCBI Taxonomy" id="641309"/>
    <lineage>
        <taxon>Eukaryota</taxon>
        <taxon>Sar</taxon>
        <taxon>Rhizaria</taxon>
        <taxon>Cercozoa</taxon>
        <taxon>Chlorarachniophyceae</taxon>
        <taxon>Lotharella</taxon>
    </lineage>
</organism>
<dbReference type="EMBL" id="CP006627">
    <property type="protein sequence ID" value="AIB09597.1"/>
    <property type="molecule type" value="Genomic_DNA"/>
</dbReference>
<reference evidence="2 3" key="1">
    <citation type="journal article" date="2014" name="BMC Genomics">
        <title>Nucleomorph and plastid genome sequences of the chlorarachniophyte Lotharella oceanica: convergent reductive evolution and frequent recombination in nucleomorph-bearing algae.</title>
        <authorList>
            <person name="Tanifuji G."/>
            <person name="Onodera N.T."/>
            <person name="Brown M.W."/>
            <person name="Curtis B.A."/>
            <person name="Roger A.J."/>
            <person name="Ka-Shu Wong G."/>
            <person name="Melkonian M."/>
            <person name="Archibald J.M."/>
        </authorList>
    </citation>
    <scope>NUCLEOTIDE SEQUENCE [LARGE SCALE GENOMIC DNA]</scope>
    <source>
        <strain evidence="2 3">CCMP622</strain>
    </source>
</reference>
<evidence type="ECO:0000259" key="1">
    <source>
        <dbReference type="Pfam" id="PF08245"/>
    </source>
</evidence>
<dbReference type="Pfam" id="PF08245">
    <property type="entry name" value="Mur_ligase_M"/>
    <property type="match status" value="1"/>
</dbReference>
<dbReference type="Gene3D" id="3.40.1190.10">
    <property type="entry name" value="Mur-like, catalytic domain"/>
    <property type="match status" value="1"/>
</dbReference>
<keyword evidence="2" id="KW-0542">Nucleomorph</keyword>
<evidence type="ECO:0000313" key="2">
    <source>
        <dbReference type="EMBL" id="AIB09597.1"/>
    </source>
</evidence>
<dbReference type="SUPFAM" id="SSF53244">
    <property type="entry name" value="MurD-like peptide ligases, peptide-binding domain"/>
    <property type="match status" value="1"/>
</dbReference>
<dbReference type="InterPro" id="IPR036565">
    <property type="entry name" value="Mur-like_cat_sf"/>
</dbReference>
<geneLocation type="nucleomorph" evidence="2"/>
<keyword evidence="2" id="KW-0436">Ligase</keyword>
<dbReference type="Proteomes" id="UP000243670">
    <property type="component" value="Nucleomorph 1"/>
</dbReference>
<dbReference type="InterPro" id="IPR036615">
    <property type="entry name" value="Mur_ligase_C_dom_sf"/>
</dbReference>
<dbReference type="Gene3D" id="3.90.190.20">
    <property type="entry name" value="Mur ligase, C-terminal domain"/>
    <property type="match status" value="1"/>
</dbReference>
<protein>
    <submittedName>
        <fullName evidence="2">UDP-N-acetylmuramoylalanyl-D-glutamate--2 6-diaminopimelate ligase</fullName>
    </submittedName>
</protein>
<feature type="domain" description="Mur ligase central" evidence="1">
    <location>
        <begin position="237"/>
        <end position="379"/>
    </location>
</feature>
<evidence type="ECO:0000313" key="3">
    <source>
        <dbReference type="Proteomes" id="UP000243670"/>
    </source>
</evidence>
<name>A0A060DA53_9EUKA</name>
<dbReference type="PANTHER" id="PTHR23135:SF4">
    <property type="entry name" value="UDP-N-ACETYLMURAMOYL-L-ALANYL-D-GLUTAMATE--2,6-DIAMINOPIMELATE LIGASE MURE HOMOLOG, CHLOROPLASTIC"/>
    <property type="match status" value="1"/>
</dbReference>